<evidence type="ECO:0000313" key="3">
    <source>
        <dbReference type="Proteomes" id="UP000008311"/>
    </source>
</evidence>
<organism evidence="2 3">
    <name type="scientific">Ricinus communis</name>
    <name type="common">Castor bean</name>
    <dbReference type="NCBI Taxonomy" id="3988"/>
    <lineage>
        <taxon>Eukaryota</taxon>
        <taxon>Viridiplantae</taxon>
        <taxon>Streptophyta</taxon>
        <taxon>Embryophyta</taxon>
        <taxon>Tracheophyta</taxon>
        <taxon>Spermatophyta</taxon>
        <taxon>Magnoliopsida</taxon>
        <taxon>eudicotyledons</taxon>
        <taxon>Gunneridae</taxon>
        <taxon>Pentapetalae</taxon>
        <taxon>rosids</taxon>
        <taxon>fabids</taxon>
        <taxon>Malpighiales</taxon>
        <taxon>Euphorbiaceae</taxon>
        <taxon>Acalyphoideae</taxon>
        <taxon>Acalypheae</taxon>
        <taxon>Ricinus</taxon>
    </lineage>
</organism>
<feature type="region of interest" description="Disordered" evidence="1">
    <location>
        <begin position="1"/>
        <end position="31"/>
    </location>
</feature>
<dbReference type="AlphaFoldDB" id="B9RZH4"/>
<proteinExistence type="predicted"/>
<reference evidence="3" key="1">
    <citation type="journal article" date="2010" name="Nat. Biotechnol.">
        <title>Draft genome sequence of the oilseed species Ricinus communis.</title>
        <authorList>
            <person name="Chan A.P."/>
            <person name="Crabtree J."/>
            <person name="Zhao Q."/>
            <person name="Lorenzi H."/>
            <person name="Orvis J."/>
            <person name="Puiu D."/>
            <person name="Melake-Berhan A."/>
            <person name="Jones K.M."/>
            <person name="Redman J."/>
            <person name="Chen G."/>
            <person name="Cahoon E.B."/>
            <person name="Gedil M."/>
            <person name="Stanke M."/>
            <person name="Haas B.J."/>
            <person name="Wortman J.R."/>
            <person name="Fraser-Liggett C.M."/>
            <person name="Ravel J."/>
            <person name="Rabinowicz P.D."/>
        </authorList>
    </citation>
    <scope>NUCLEOTIDE SEQUENCE [LARGE SCALE GENOMIC DNA]</scope>
    <source>
        <strain evidence="3">cv. Hale</strain>
    </source>
</reference>
<keyword evidence="3" id="KW-1185">Reference proteome</keyword>
<feature type="compositionally biased region" description="Basic and acidic residues" evidence="1">
    <location>
        <begin position="1"/>
        <end position="12"/>
    </location>
</feature>
<sequence length="102" mass="11373">MDHGNQHYVLDEMKDDDSTEILGSAPTSSASDAVKSKIFYGYLKQNTSCKCHNDRPNPEDCINLLDEASRSRGTVKSQSLPHSTESIGVKFNTNELRNLQKI</sequence>
<dbReference type="Proteomes" id="UP000008311">
    <property type="component" value="Unassembled WGS sequence"/>
</dbReference>
<protein>
    <submittedName>
        <fullName evidence="2">Uncharacterized protein</fullName>
    </submittedName>
</protein>
<accession>B9RZH4</accession>
<dbReference type="InParanoid" id="B9RZH4"/>
<dbReference type="EMBL" id="EQ973834">
    <property type="protein sequence ID" value="EEF43354.1"/>
    <property type="molecule type" value="Genomic_DNA"/>
</dbReference>
<evidence type="ECO:0000313" key="2">
    <source>
        <dbReference type="EMBL" id="EEF43354.1"/>
    </source>
</evidence>
<evidence type="ECO:0000256" key="1">
    <source>
        <dbReference type="SAM" id="MobiDB-lite"/>
    </source>
</evidence>
<name>B9RZH4_RICCO</name>
<gene>
    <name evidence="2" type="ORF">RCOM_0939250</name>
</gene>